<proteinExistence type="predicted"/>
<dbReference type="AlphaFoldDB" id="A0A382IC40"/>
<gene>
    <name evidence="1" type="ORF">METZ01_LOCUS249317</name>
</gene>
<name>A0A382IC40_9ZZZZ</name>
<feature type="non-terminal residue" evidence="1">
    <location>
        <position position="45"/>
    </location>
</feature>
<protein>
    <submittedName>
        <fullName evidence="1">Uncharacterized protein</fullName>
    </submittedName>
</protein>
<reference evidence="1" key="1">
    <citation type="submission" date="2018-05" db="EMBL/GenBank/DDBJ databases">
        <authorList>
            <person name="Lanie J.A."/>
            <person name="Ng W.-L."/>
            <person name="Kazmierczak K.M."/>
            <person name="Andrzejewski T.M."/>
            <person name="Davidsen T.M."/>
            <person name="Wayne K.J."/>
            <person name="Tettelin H."/>
            <person name="Glass J.I."/>
            <person name="Rusch D."/>
            <person name="Podicherti R."/>
            <person name="Tsui H.-C.T."/>
            <person name="Winkler M.E."/>
        </authorList>
    </citation>
    <scope>NUCLEOTIDE SEQUENCE</scope>
</reference>
<sequence length="45" mass="5436">MSYFSDIYFTQLDNFAHKNIFQNSEQVWDPLKDLNKIIIRELEGN</sequence>
<evidence type="ECO:0000313" key="1">
    <source>
        <dbReference type="EMBL" id="SVB96463.1"/>
    </source>
</evidence>
<dbReference type="EMBL" id="UINC01066106">
    <property type="protein sequence ID" value="SVB96463.1"/>
    <property type="molecule type" value="Genomic_DNA"/>
</dbReference>
<organism evidence="1">
    <name type="scientific">marine metagenome</name>
    <dbReference type="NCBI Taxonomy" id="408172"/>
    <lineage>
        <taxon>unclassified sequences</taxon>
        <taxon>metagenomes</taxon>
        <taxon>ecological metagenomes</taxon>
    </lineage>
</organism>
<accession>A0A382IC40</accession>